<proteinExistence type="predicted"/>
<dbReference type="PANTHER" id="PTHR23028:SF53">
    <property type="entry name" value="ACYL_TRANSF_3 DOMAIN-CONTAINING PROTEIN"/>
    <property type="match status" value="1"/>
</dbReference>
<protein>
    <recommendedName>
        <fullName evidence="2">Acyltransferase 3 domain-containing protein</fullName>
    </recommendedName>
</protein>
<dbReference type="AlphaFoldDB" id="A0A246B866"/>
<dbReference type="GO" id="GO:0016020">
    <property type="term" value="C:membrane"/>
    <property type="evidence" value="ECO:0007669"/>
    <property type="project" value="TreeGrafter"/>
</dbReference>
<feature type="transmembrane region" description="Helical" evidence="1">
    <location>
        <begin position="348"/>
        <end position="368"/>
    </location>
</feature>
<accession>A0A246B866</accession>
<evidence type="ECO:0000313" key="3">
    <source>
        <dbReference type="EMBL" id="OWK97552.1"/>
    </source>
</evidence>
<dbReference type="InterPro" id="IPR050879">
    <property type="entry name" value="Acyltransferase_3"/>
</dbReference>
<feature type="transmembrane region" description="Helical" evidence="1">
    <location>
        <begin position="143"/>
        <end position="164"/>
    </location>
</feature>
<name>A0A246B866_9FLAO</name>
<dbReference type="Pfam" id="PF01757">
    <property type="entry name" value="Acyl_transf_3"/>
    <property type="match status" value="1"/>
</dbReference>
<keyword evidence="1" id="KW-0812">Transmembrane</keyword>
<dbReference type="EMBL" id="JASZ02000025">
    <property type="protein sequence ID" value="OWK97552.1"/>
    <property type="molecule type" value="Genomic_DNA"/>
</dbReference>
<evidence type="ECO:0000313" key="4">
    <source>
        <dbReference type="Proteomes" id="UP000197587"/>
    </source>
</evidence>
<feature type="domain" description="Acyltransferase 3" evidence="2">
    <location>
        <begin position="23"/>
        <end position="334"/>
    </location>
</feature>
<dbReference type="PANTHER" id="PTHR23028">
    <property type="entry name" value="ACETYLTRANSFERASE"/>
    <property type="match status" value="1"/>
</dbReference>
<feature type="transmembrane region" description="Helical" evidence="1">
    <location>
        <begin position="60"/>
        <end position="79"/>
    </location>
</feature>
<sequence length="371" mass="44498">MKNYRNVFKNYFSLEIDENRVFGLDVLRMFAIVFVLLTHSGQYIPKKWISVYKSFLFDGVGIFFVLSGFLIGRILIGVLEKTDFSTKELWRFWNKRWSRTLPNYFFFLLLLIVFFPPKSDVQLYKYFLFTQNLTHKQQDFYGWSWSLAIEEWFYIITALLIFVIHRLRLLSKNKTVLLSILFIILFSNIARAMFCIKERFGASVFEIIRYSLIYRFDTIIYGVLAAYIFYYHREFWERYKTWFLVLAAFLTLLIYISGLQYYREDYAQFSCLGAFTLISINVMLYLPYLNSIKRISSGIYKPVIYISLISYSLYLVNSIVQDSLGHTFGFWDSQRKLLLEHYGFDLKWRYLGFFLFHSFLDCVYFLGISSV</sequence>
<dbReference type="GO" id="GO:0000271">
    <property type="term" value="P:polysaccharide biosynthetic process"/>
    <property type="evidence" value="ECO:0007669"/>
    <property type="project" value="TreeGrafter"/>
</dbReference>
<feature type="transmembrane region" description="Helical" evidence="1">
    <location>
        <begin position="267"/>
        <end position="286"/>
    </location>
</feature>
<dbReference type="Proteomes" id="UP000197587">
    <property type="component" value="Unassembled WGS sequence"/>
</dbReference>
<feature type="transmembrane region" description="Helical" evidence="1">
    <location>
        <begin position="242"/>
        <end position="261"/>
    </location>
</feature>
<feature type="transmembrane region" description="Helical" evidence="1">
    <location>
        <begin position="176"/>
        <end position="193"/>
    </location>
</feature>
<comment type="caution">
    <text evidence="3">The sequence shown here is derived from an EMBL/GenBank/DDBJ whole genome shotgun (WGS) entry which is preliminary data.</text>
</comment>
<evidence type="ECO:0000259" key="2">
    <source>
        <dbReference type="Pfam" id="PF01757"/>
    </source>
</evidence>
<feature type="transmembrane region" description="Helical" evidence="1">
    <location>
        <begin position="298"/>
        <end position="316"/>
    </location>
</feature>
<dbReference type="InterPro" id="IPR002656">
    <property type="entry name" value="Acyl_transf_3_dom"/>
</dbReference>
<dbReference type="GO" id="GO:0016747">
    <property type="term" value="F:acyltransferase activity, transferring groups other than amino-acyl groups"/>
    <property type="evidence" value="ECO:0007669"/>
    <property type="project" value="InterPro"/>
</dbReference>
<reference evidence="3 4" key="1">
    <citation type="submission" date="2014-01" db="EMBL/GenBank/DDBJ databases">
        <authorList>
            <consortium name="Genome Consortium for Active Teaching"/>
            <person name="Sontag T.C."/>
            <person name="Newman J.D."/>
        </authorList>
    </citation>
    <scope>NUCLEOTIDE SEQUENCE [LARGE SCALE GENOMIC DNA]</scope>
    <source>
        <strain evidence="3 4">DSM 19056</strain>
    </source>
</reference>
<reference evidence="3 4" key="2">
    <citation type="submission" date="2017-05" db="EMBL/GenBank/DDBJ databases">
        <title>Genome of Chryseobacterium haifense.</title>
        <authorList>
            <person name="Newman J.D."/>
        </authorList>
    </citation>
    <scope>NUCLEOTIDE SEQUENCE [LARGE SCALE GENOMIC DNA]</scope>
    <source>
        <strain evidence="3 4">DSM 19056</strain>
    </source>
</reference>
<feature type="transmembrane region" description="Helical" evidence="1">
    <location>
        <begin position="100"/>
        <end position="117"/>
    </location>
</feature>
<organism evidence="3 4">
    <name type="scientific">Kaistella haifensis DSM 19056</name>
    <dbReference type="NCBI Taxonomy" id="1450526"/>
    <lineage>
        <taxon>Bacteria</taxon>
        <taxon>Pseudomonadati</taxon>
        <taxon>Bacteroidota</taxon>
        <taxon>Flavobacteriia</taxon>
        <taxon>Flavobacteriales</taxon>
        <taxon>Weeksellaceae</taxon>
        <taxon>Chryseobacterium group</taxon>
        <taxon>Kaistella</taxon>
    </lineage>
</organism>
<keyword evidence="4" id="KW-1185">Reference proteome</keyword>
<gene>
    <name evidence="3" type="ORF">AP75_10495</name>
</gene>
<keyword evidence="1" id="KW-0472">Membrane</keyword>
<dbReference type="RefSeq" id="WP_088264603.1">
    <property type="nucleotide sequence ID" value="NZ_JASZ02000025.1"/>
</dbReference>
<feature type="transmembrane region" description="Helical" evidence="1">
    <location>
        <begin position="213"/>
        <end position="230"/>
    </location>
</feature>
<evidence type="ECO:0000256" key="1">
    <source>
        <dbReference type="SAM" id="Phobius"/>
    </source>
</evidence>
<keyword evidence="1" id="KW-1133">Transmembrane helix</keyword>
<feature type="transmembrane region" description="Helical" evidence="1">
    <location>
        <begin position="21"/>
        <end position="40"/>
    </location>
</feature>